<evidence type="ECO:0000256" key="1">
    <source>
        <dbReference type="SAM" id="Phobius"/>
    </source>
</evidence>
<keyword evidence="3" id="KW-1185">Reference proteome</keyword>
<feature type="transmembrane region" description="Helical" evidence="1">
    <location>
        <begin position="151"/>
        <end position="177"/>
    </location>
</feature>
<keyword evidence="1" id="KW-0812">Transmembrane</keyword>
<evidence type="ECO:0000313" key="2">
    <source>
        <dbReference type="EMBL" id="QDX26850.1"/>
    </source>
</evidence>
<organism evidence="2 3">
    <name type="scientific">Sphingomonas suaedae</name>
    <dbReference type="NCBI Taxonomy" id="2599297"/>
    <lineage>
        <taxon>Bacteria</taxon>
        <taxon>Pseudomonadati</taxon>
        <taxon>Pseudomonadota</taxon>
        <taxon>Alphaproteobacteria</taxon>
        <taxon>Sphingomonadales</taxon>
        <taxon>Sphingomonadaceae</taxon>
        <taxon>Sphingomonas</taxon>
    </lineage>
</organism>
<feature type="transmembrane region" description="Helical" evidence="1">
    <location>
        <begin position="68"/>
        <end position="91"/>
    </location>
</feature>
<dbReference type="RefSeq" id="WP_145847854.1">
    <property type="nucleotide sequence ID" value="NZ_CP042239.1"/>
</dbReference>
<dbReference type="AlphaFoldDB" id="A0A518RHD0"/>
<sequence>MAMVSVGKILEGAFGLIRERFAAVAIWAGIYLAGNIAIALAVQPMIGTAMDPATAGDPNAVIGATTPAFLLSILLGLIGLVLYAAAMRAVLRPDAGGVAYLRLGMDELRLLVLLILFAVVALILWVILGFALGLLGLGVAMGSESPLLSGLVMFVLGLIMFAVMVFFTVRFSLAFPLTLHRRQLVIGEAWTLSRGRFWTLFGAALVVTIIGFVMTLAVSSFALGSYFSDLMAAAGDPAAAERAAQAQIANANAFSAMMILQSIGSSIVAGIWIALSGGSIATAARALLDHEFDDAEAVFG</sequence>
<accession>A0A518RHD0</accession>
<keyword evidence="1" id="KW-1133">Transmembrane helix</keyword>
<feature type="transmembrane region" description="Helical" evidence="1">
    <location>
        <begin position="197"/>
        <end position="223"/>
    </location>
</feature>
<gene>
    <name evidence="2" type="ORF">FPZ54_13095</name>
</gene>
<feature type="transmembrane region" description="Helical" evidence="1">
    <location>
        <begin position="253"/>
        <end position="275"/>
    </location>
</feature>
<evidence type="ECO:0000313" key="3">
    <source>
        <dbReference type="Proteomes" id="UP000318055"/>
    </source>
</evidence>
<dbReference type="KEGG" id="ssua:FPZ54_13095"/>
<dbReference type="OrthoDB" id="7617808at2"/>
<evidence type="ECO:0008006" key="4">
    <source>
        <dbReference type="Google" id="ProtNLM"/>
    </source>
</evidence>
<dbReference type="EMBL" id="CP042239">
    <property type="protein sequence ID" value="QDX26850.1"/>
    <property type="molecule type" value="Genomic_DNA"/>
</dbReference>
<keyword evidence="1" id="KW-0472">Membrane</keyword>
<feature type="transmembrane region" description="Helical" evidence="1">
    <location>
        <begin position="111"/>
        <end position="139"/>
    </location>
</feature>
<name>A0A518RHD0_9SPHN</name>
<proteinExistence type="predicted"/>
<protein>
    <recommendedName>
        <fullName evidence="4">Glycerophosphoryl diester phosphodiesterase membrane domain-containing protein</fullName>
    </recommendedName>
</protein>
<feature type="transmembrane region" description="Helical" evidence="1">
    <location>
        <begin position="21"/>
        <end position="42"/>
    </location>
</feature>
<dbReference type="Proteomes" id="UP000318055">
    <property type="component" value="Chromosome"/>
</dbReference>
<reference evidence="2 3" key="1">
    <citation type="submission" date="2019-07" db="EMBL/GenBank/DDBJ databases">
        <title>Sphingomonas alkalisoli sp. nov., isolated from rhizosphere soil of Suaedae salsa.</title>
        <authorList>
            <person name="Zhang H."/>
            <person name="Xu L."/>
            <person name="Zhang J.-X."/>
            <person name="Sun J.-Q."/>
        </authorList>
    </citation>
    <scope>NUCLEOTIDE SEQUENCE [LARGE SCALE GENOMIC DNA]</scope>
    <source>
        <strain evidence="2 3">XS-10</strain>
    </source>
</reference>